<dbReference type="SUPFAM" id="SSF116734">
    <property type="entry name" value="DNA methylase specificity domain"/>
    <property type="match status" value="2"/>
</dbReference>
<reference evidence="3 4" key="1">
    <citation type="submission" date="2017-01" db="EMBL/GenBank/DDBJ databases">
        <authorList>
            <person name="Mah S.A."/>
            <person name="Swanson W.J."/>
            <person name="Moy G.W."/>
            <person name="Vacquier V.D."/>
        </authorList>
    </citation>
    <scope>NUCLEOTIDE SEQUENCE [LARGE SCALE GENOMIC DNA]</scope>
    <source>
        <strain evidence="3">PDD-32b-74</strain>
    </source>
</reference>
<dbReference type="RefSeq" id="WP_084917367.1">
    <property type="nucleotide sequence ID" value="NZ_MTSA01000009.1"/>
</dbReference>
<dbReference type="InterPro" id="IPR044946">
    <property type="entry name" value="Restrct_endonuc_typeI_TRD_sf"/>
</dbReference>
<dbReference type="REBASE" id="209964">
    <property type="entry name" value="S.Psy74ORF13315P"/>
</dbReference>
<name>A0A244EQW9_PSESX</name>
<dbReference type="AlphaFoldDB" id="A0A244EQW9"/>
<evidence type="ECO:0008006" key="5">
    <source>
        <dbReference type="Google" id="ProtNLM"/>
    </source>
</evidence>
<sequence length="462" mass="51470">MSISDAFEEIVNPTNRIDSSFFQKEYLSLPRYQSTIGDIAIVRSGTTPSDRDDNLKEGAFLLKTVDIRNRPLSSADAESFYRISVEIADRMKKTRLEPRDVLINIVGATTDVVGRVALIPKDFPESNITQAMALLRITNKAWSAETVFSYLAGRYGQLQVRRLARPTGQYNLNLAEIESICIPEFSKDFNKAIKSIVERSSELRETSTSQLTNADLILSTEIGLNTWRAPEALCYVRSSSDVFAALRLDAEHFQPCYRELVDLIDASGSGIRLGDFLLENKRGKQPAYESVGLPVINSKQVLRNEVRLDDDNRCGSAEDAGIMIREGDVLVNGTGAGTIGRSAAFLHKVPAIPDNHVTILRPKPSLDPVYLAVFLNSKAGQMQVEQRLRGSSGQIELYPTDLAEFRIWLAPMPIQQAIRSQVEKSFKQRQEALRLLDTAKHAVEIAIERGEVDGFTYIVENS</sequence>
<dbReference type="EMBL" id="MTSA01000009">
    <property type="protein sequence ID" value="OUM06905.1"/>
    <property type="molecule type" value="Genomic_DNA"/>
</dbReference>
<dbReference type="Gene3D" id="3.90.220.20">
    <property type="entry name" value="DNA methylase specificity domains"/>
    <property type="match status" value="2"/>
</dbReference>
<dbReference type="OrthoDB" id="9798929at2"/>
<evidence type="ECO:0000313" key="4">
    <source>
        <dbReference type="Proteomes" id="UP000195128"/>
    </source>
</evidence>
<dbReference type="Proteomes" id="UP000195128">
    <property type="component" value="Unassembled WGS sequence"/>
</dbReference>
<gene>
    <name evidence="3" type="ORF">BW686_13310</name>
</gene>
<dbReference type="GO" id="GO:0003677">
    <property type="term" value="F:DNA binding"/>
    <property type="evidence" value="ECO:0007669"/>
    <property type="project" value="UniProtKB-KW"/>
</dbReference>
<dbReference type="GO" id="GO:0009307">
    <property type="term" value="P:DNA restriction-modification system"/>
    <property type="evidence" value="ECO:0007669"/>
    <property type="project" value="UniProtKB-KW"/>
</dbReference>
<comment type="caution">
    <text evidence="3">The sequence shown here is derived from an EMBL/GenBank/DDBJ whole genome shotgun (WGS) entry which is preliminary data.</text>
</comment>
<evidence type="ECO:0000256" key="1">
    <source>
        <dbReference type="ARBA" id="ARBA00022747"/>
    </source>
</evidence>
<dbReference type="InterPro" id="IPR052021">
    <property type="entry name" value="Type-I_RS_S_subunit"/>
</dbReference>
<evidence type="ECO:0000256" key="2">
    <source>
        <dbReference type="ARBA" id="ARBA00023125"/>
    </source>
</evidence>
<protein>
    <recommendedName>
        <fullName evidence="5">Restriction endonuclease subunit S</fullName>
    </recommendedName>
</protein>
<organism evidence="3 4">
    <name type="scientific">Pseudomonas syringae</name>
    <dbReference type="NCBI Taxonomy" id="317"/>
    <lineage>
        <taxon>Bacteria</taxon>
        <taxon>Pseudomonadati</taxon>
        <taxon>Pseudomonadota</taxon>
        <taxon>Gammaproteobacteria</taxon>
        <taxon>Pseudomonadales</taxon>
        <taxon>Pseudomonadaceae</taxon>
        <taxon>Pseudomonas</taxon>
    </lineage>
</organism>
<accession>A0A244EQW9</accession>
<evidence type="ECO:0000313" key="3">
    <source>
        <dbReference type="EMBL" id="OUM06905.1"/>
    </source>
</evidence>
<keyword evidence="1" id="KW-0680">Restriction system</keyword>
<keyword evidence="2" id="KW-0238">DNA-binding</keyword>
<proteinExistence type="predicted"/>
<dbReference type="PANTHER" id="PTHR30408">
    <property type="entry name" value="TYPE-1 RESTRICTION ENZYME ECOKI SPECIFICITY PROTEIN"/>
    <property type="match status" value="1"/>
</dbReference>
<dbReference type="PANTHER" id="PTHR30408:SF12">
    <property type="entry name" value="TYPE I RESTRICTION ENZYME MJAVIII SPECIFICITY SUBUNIT"/>
    <property type="match status" value="1"/>
</dbReference>